<dbReference type="InterPro" id="IPR032311">
    <property type="entry name" value="DUF4982"/>
</dbReference>
<sequence>MKPFRTLHSAPRGLARTALAPALFSTLFSTLALAGAAQAATASLNEAWQFHRVDGKQAITADKVPAGAWSTVDLPHAAHIEPRVPTAPWQGTVFYRKTFDAALKPGERAILRFEAVMNVADVWLNGKHLGQHLGGYLPFAFDVTGLLKAGGKNEVVVRANNKDNAITGPKPLKDLDYIQHGGMYRGVSLITKPAVHITDEMLAATPAGGGVFVTFPQAGKEKATVQVKTEVANTAKVARTVTVRNTLAWQGREVARAEQQVTLKAGERRHVTMPLDVAQPQLWSPQAPNLHVLDTAVVGEGAGDSVQTRIGIRRLSFDNQHKLVLNGEPLQLRGVNRHQEYPHVGYALSPQAEYRDALLVKKYGFDYIRLSHYPQSPAFMAAADELGLLVIPGVPGWQYFNKDPAFSRQVIKTCEDMIRRNRNHASVLAWECSLNETDMPDAFVDTLHKTVHTEYPGDQAFSVGWLPRSYDIYMQARQHRIGDKHPLPKKPLIVSEYGDWEYYAMNAGFNQGAWSDLKPADRSSRQLLSQGEKHLLQQAANVAEAHDDNFTTPAFADGYWVMFDYARGYAPDLEASGVMSIDRLPKFAAEFFRSQRSPEQANAQWGGGPMVFIASYWTPESSPRVRVFTNAEEVELRLNGKVVARKKAAPSSTHPRLKHPPVEFDTGGFQPGELVAVAYTGGKVVAEHKVRTPGDAVKLDLALDDMGVPPAVGDLVFARARLVDANGTTVPRSGEAVTFTADPGYEVIHSPQASTEAGIASVLVKVRQPNGTLGAAAGKLQGSLAPK</sequence>
<evidence type="ECO:0000256" key="3">
    <source>
        <dbReference type="ARBA" id="ARBA00023295"/>
    </source>
</evidence>
<evidence type="ECO:0000259" key="6">
    <source>
        <dbReference type="Pfam" id="PF02836"/>
    </source>
</evidence>
<dbReference type="Proteomes" id="UP000292307">
    <property type="component" value="Chromosome"/>
</dbReference>
<dbReference type="Pfam" id="PF02837">
    <property type="entry name" value="Glyco_hydro_2_N"/>
    <property type="match status" value="1"/>
</dbReference>
<keyword evidence="4" id="KW-0732">Signal</keyword>
<dbReference type="PANTHER" id="PTHR42732">
    <property type="entry name" value="BETA-GALACTOSIDASE"/>
    <property type="match status" value="1"/>
</dbReference>
<dbReference type="Gene3D" id="2.60.40.10">
    <property type="entry name" value="Immunoglobulins"/>
    <property type="match status" value="2"/>
</dbReference>
<dbReference type="InterPro" id="IPR006104">
    <property type="entry name" value="Glyco_hydro_2_N"/>
</dbReference>
<dbReference type="Gene3D" id="3.20.20.80">
    <property type="entry name" value="Glycosidases"/>
    <property type="match status" value="1"/>
</dbReference>
<accession>A0ABX5RS88</accession>
<dbReference type="InterPro" id="IPR051913">
    <property type="entry name" value="GH2_Domain-Containing"/>
</dbReference>
<dbReference type="SUPFAM" id="SSF49303">
    <property type="entry name" value="beta-Galactosidase/glucuronidase domain"/>
    <property type="match status" value="1"/>
</dbReference>
<gene>
    <name evidence="9" type="ORF">EYF70_11365</name>
</gene>
<organism evidence="9 10">
    <name type="scientific">Pseudoduganella albidiflava</name>
    <dbReference type="NCBI Taxonomy" id="321983"/>
    <lineage>
        <taxon>Bacteria</taxon>
        <taxon>Pseudomonadati</taxon>
        <taxon>Pseudomonadota</taxon>
        <taxon>Betaproteobacteria</taxon>
        <taxon>Burkholderiales</taxon>
        <taxon>Oxalobacteraceae</taxon>
        <taxon>Telluria group</taxon>
        <taxon>Pseudoduganella</taxon>
    </lineage>
</organism>
<feature type="signal peptide" evidence="4">
    <location>
        <begin position="1"/>
        <end position="34"/>
    </location>
</feature>
<name>A0ABX5RS88_9BURK</name>
<keyword evidence="3" id="KW-0326">Glycosidase</keyword>
<dbReference type="PRINTS" id="PR00132">
    <property type="entry name" value="GLHYDRLASE2"/>
</dbReference>
<dbReference type="InterPro" id="IPR008979">
    <property type="entry name" value="Galactose-bd-like_sf"/>
</dbReference>
<evidence type="ECO:0000259" key="7">
    <source>
        <dbReference type="Pfam" id="PF02837"/>
    </source>
</evidence>
<evidence type="ECO:0000259" key="8">
    <source>
        <dbReference type="Pfam" id="PF16355"/>
    </source>
</evidence>
<feature type="domain" description="Glycosyl hydrolases family 2 sugar binding" evidence="7">
    <location>
        <begin position="82"/>
        <end position="193"/>
    </location>
</feature>
<evidence type="ECO:0000256" key="2">
    <source>
        <dbReference type="ARBA" id="ARBA00022801"/>
    </source>
</evidence>
<dbReference type="PANTHER" id="PTHR42732:SF1">
    <property type="entry name" value="BETA-MANNOSIDASE"/>
    <property type="match status" value="1"/>
</dbReference>
<dbReference type="Pfam" id="PF00703">
    <property type="entry name" value="Glyco_hydro_2"/>
    <property type="match status" value="1"/>
</dbReference>
<dbReference type="EMBL" id="CP036401">
    <property type="protein sequence ID" value="QBI01381.1"/>
    <property type="molecule type" value="Genomic_DNA"/>
</dbReference>
<evidence type="ECO:0000256" key="1">
    <source>
        <dbReference type="ARBA" id="ARBA00007401"/>
    </source>
</evidence>
<dbReference type="InterPro" id="IPR006103">
    <property type="entry name" value="Glyco_hydro_2_cat"/>
</dbReference>
<dbReference type="RefSeq" id="WP_131145503.1">
    <property type="nucleotide sequence ID" value="NZ_BMWV01000003.1"/>
</dbReference>
<feature type="domain" description="Glycoside hydrolase family 2 immunoglobulin-like beta-sandwich" evidence="5">
    <location>
        <begin position="216"/>
        <end position="313"/>
    </location>
</feature>
<feature type="domain" description="Glycoside hydrolase family 2 catalytic" evidence="6">
    <location>
        <begin position="321"/>
        <end position="499"/>
    </location>
</feature>
<dbReference type="Pfam" id="PF16355">
    <property type="entry name" value="DUF4982"/>
    <property type="match status" value="1"/>
</dbReference>
<protein>
    <submittedName>
        <fullName evidence="9">DUF4982 domain-containing protein</fullName>
    </submittedName>
</protein>
<proteinExistence type="inferred from homology"/>
<keyword evidence="10" id="KW-1185">Reference proteome</keyword>
<keyword evidence="2" id="KW-0378">Hydrolase</keyword>
<evidence type="ECO:0000256" key="4">
    <source>
        <dbReference type="SAM" id="SignalP"/>
    </source>
</evidence>
<dbReference type="InterPro" id="IPR006102">
    <property type="entry name" value="Ig-like_GH2"/>
</dbReference>
<dbReference type="InterPro" id="IPR017853">
    <property type="entry name" value="GH"/>
</dbReference>
<feature type="chain" id="PRO_5047151870" evidence="4">
    <location>
        <begin position="35"/>
        <end position="787"/>
    </location>
</feature>
<dbReference type="SUPFAM" id="SSF49785">
    <property type="entry name" value="Galactose-binding domain-like"/>
    <property type="match status" value="1"/>
</dbReference>
<evidence type="ECO:0000313" key="10">
    <source>
        <dbReference type="Proteomes" id="UP000292307"/>
    </source>
</evidence>
<dbReference type="InterPro" id="IPR006101">
    <property type="entry name" value="Glyco_hydro_2"/>
</dbReference>
<dbReference type="Gene3D" id="2.60.120.260">
    <property type="entry name" value="Galactose-binding domain-like"/>
    <property type="match status" value="1"/>
</dbReference>
<feature type="domain" description="DUF4982" evidence="8">
    <location>
        <begin position="624"/>
        <end position="686"/>
    </location>
</feature>
<dbReference type="Pfam" id="PF02836">
    <property type="entry name" value="Glyco_hydro_2_C"/>
    <property type="match status" value="1"/>
</dbReference>
<dbReference type="InterPro" id="IPR036156">
    <property type="entry name" value="Beta-gal/glucu_dom_sf"/>
</dbReference>
<dbReference type="SUPFAM" id="SSF51445">
    <property type="entry name" value="(Trans)glycosidases"/>
    <property type="match status" value="1"/>
</dbReference>
<comment type="similarity">
    <text evidence="1">Belongs to the glycosyl hydrolase 2 family.</text>
</comment>
<evidence type="ECO:0000259" key="5">
    <source>
        <dbReference type="Pfam" id="PF00703"/>
    </source>
</evidence>
<evidence type="ECO:0000313" key="9">
    <source>
        <dbReference type="EMBL" id="QBI01381.1"/>
    </source>
</evidence>
<dbReference type="InterPro" id="IPR013783">
    <property type="entry name" value="Ig-like_fold"/>
</dbReference>
<reference evidence="9 10" key="1">
    <citation type="submission" date="2019-02" db="EMBL/GenBank/DDBJ databases">
        <title>Draft Genome Sequences of Six Type Strains of the Genus Massilia.</title>
        <authorList>
            <person name="Miess H."/>
            <person name="Frediansyhah A."/>
            <person name="Gross H."/>
        </authorList>
    </citation>
    <scope>NUCLEOTIDE SEQUENCE [LARGE SCALE GENOMIC DNA]</scope>
    <source>
        <strain evidence="9 10">DSM 17472</strain>
    </source>
</reference>